<protein>
    <submittedName>
        <fullName evidence="1">Putative phosphonate metabolism protein</fullName>
    </submittedName>
</protein>
<name>A0A318J0A1_9BURK</name>
<sequence length="225" mass="25298">MTRYALYFAPDGAWWQQGSHWLGRDAANGQLLPQPAIAGLDSSLQRELSTDARRYGFHATLKAPFQLADGRTEADLRLALQEFCRQQNHIQIQAPEVQWMGKFLALRPTGDQAALNAFAFACVSHFDDFRAPMSQADLARRQKMPLSARQNELLLEWGYPYTAEEFRFHMTLTDRLDAGPIADSLHAAAIQHFNLSEALVIDAIALFMEPEAGADFELLARFPFG</sequence>
<dbReference type="Gene3D" id="3.90.1140.10">
    <property type="entry name" value="Cyclic phosphodiesterase"/>
    <property type="match status" value="1"/>
</dbReference>
<dbReference type="AlphaFoldDB" id="A0A318J0A1"/>
<dbReference type="PIRSF" id="PIRSF033328">
    <property type="entry name" value="Phest_Mll4975"/>
    <property type="match status" value="1"/>
</dbReference>
<evidence type="ECO:0000313" key="1">
    <source>
        <dbReference type="EMBL" id="PXX41937.1"/>
    </source>
</evidence>
<accession>A0A318J0A1</accession>
<dbReference type="Proteomes" id="UP000247792">
    <property type="component" value="Unassembled WGS sequence"/>
</dbReference>
<dbReference type="NCBIfam" id="TIGR03223">
    <property type="entry name" value="Phn_opern_protn"/>
    <property type="match status" value="1"/>
</dbReference>
<dbReference type="OrthoDB" id="5801437at2"/>
<proteinExistence type="predicted"/>
<comment type="caution">
    <text evidence="1">The sequence shown here is derived from an EMBL/GenBank/DDBJ whole genome shotgun (WGS) entry which is preliminary data.</text>
</comment>
<organism evidence="1 2">
    <name type="scientific">Undibacterium pigrum</name>
    <dbReference type="NCBI Taxonomy" id="401470"/>
    <lineage>
        <taxon>Bacteria</taxon>
        <taxon>Pseudomonadati</taxon>
        <taxon>Pseudomonadota</taxon>
        <taxon>Betaproteobacteria</taxon>
        <taxon>Burkholderiales</taxon>
        <taxon>Oxalobacteraceae</taxon>
        <taxon>Undibacterium</taxon>
    </lineage>
</organism>
<dbReference type="EMBL" id="QJKB01000006">
    <property type="protein sequence ID" value="PXX41937.1"/>
    <property type="molecule type" value="Genomic_DNA"/>
</dbReference>
<keyword evidence="2" id="KW-1185">Reference proteome</keyword>
<evidence type="ECO:0000313" key="2">
    <source>
        <dbReference type="Proteomes" id="UP000247792"/>
    </source>
</evidence>
<gene>
    <name evidence="1" type="ORF">DFR42_106116</name>
</gene>
<dbReference type="Pfam" id="PF06299">
    <property type="entry name" value="DUF1045"/>
    <property type="match status" value="1"/>
</dbReference>
<dbReference type="RefSeq" id="WP_110256379.1">
    <property type="nucleotide sequence ID" value="NZ_QJKB01000006.1"/>
</dbReference>
<dbReference type="InterPro" id="IPR009389">
    <property type="entry name" value="DUF1045"/>
</dbReference>
<reference evidence="1 2" key="1">
    <citation type="submission" date="2018-05" db="EMBL/GenBank/DDBJ databases">
        <title>Genomic Encyclopedia of Type Strains, Phase IV (KMG-IV): sequencing the most valuable type-strain genomes for metagenomic binning, comparative biology and taxonomic classification.</title>
        <authorList>
            <person name="Goeker M."/>
        </authorList>
    </citation>
    <scope>NUCLEOTIDE SEQUENCE [LARGE SCALE GENOMIC DNA]</scope>
    <source>
        <strain evidence="1 2">DSM 19792</strain>
    </source>
</reference>